<accession>A0ABQ0C8K1</accession>
<evidence type="ECO:0000256" key="6">
    <source>
        <dbReference type="SAM" id="MobiDB-lite"/>
    </source>
</evidence>
<gene>
    <name evidence="9" type="primary">pal_3</name>
    <name evidence="9" type="ORF">SIID45300_01526</name>
</gene>
<dbReference type="Pfam" id="PF02412">
    <property type="entry name" value="TSP_3"/>
    <property type="match status" value="3"/>
</dbReference>
<dbReference type="InterPro" id="IPR006665">
    <property type="entry name" value="OmpA-like"/>
</dbReference>
<dbReference type="InterPro" id="IPR028974">
    <property type="entry name" value="TSP_type-3_rpt"/>
</dbReference>
<evidence type="ECO:0000256" key="1">
    <source>
        <dbReference type="ARBA" id="ARBA00004442"/>
    </source>
</evidence>
<comment type="caution">
    <text evidence="9">The sequence shown here is derived from an EMBL/GenBank/DDBJ whole genome shotgun (WGS) entry which is preliminary data.</text>
</comment>
<feature type="compositionally biased region" description="Basic and acidic residues" evidence="6">
    <location>
        <begin position="114"/>
        <end position="139"/>
    </location>
</feature>
<reference evidence="9 10" key="1">
    <citation type="submission" date="2024-05" db="EMBL/GenBank/DDBJ databases">
        <authorList>
            <consortium name="Candidatus Magnetaquicoccaceae bacterium FCR-1 genome sequencing consortium"/>
            <person name="Shimoshige H."/>
            <person name="Shimamura S."/>
            <person name="Taoka A."/>
            <person name="Kobayashi H."/>
            <person name="Maekawa T."/>
        </authorList>
    </citation>
    <scope>NUCLEOTIDE SEQUENCE [LARGE SCALE GENOMIC DNA]</scope>
    <source>
        <strain evidence="9 10">FCR-1</strain>
    </source>
</reference>
<dbReference type="Gene3D" id="3.30.1330.60">
    <property type="entry name" value="OmpA-like domain"/>
    <property type="match status" value="1"/>
</dbReference>
<dbReference type="PRINTS" id="PR01021">
    <property type="entry name" value="OMPADOMAIN"/>
</dbReference>
<evidence type="ECO:0000256" key="5">
    <source>
        <dbReference type="PROSITE-ProRule" id="PRU00473"/>
    </source>
</evidence>
<dbReference type="PRINTS" id="PR01023">
    <property type="entry name" value="NAFLGMOTY"/>
</dbReference>
<comment type="subcellular location">
    <subcellularLocation>
        <location evidence="1">Cell outer membrane</location>
    </subcellularLocation>
</comment>
<evidence type="ECO:0000256" key="3">
    <source>
        <dbReference type="ARBA" id="ARBA00023136"/>
    </source>
</evidence>
<name>A0ABQ0C8K1_9PROT</name>
<dbReference type="InterPro" id="IPR050330">
    <property type="entry name" value="Bact_OuterMem_StrucFunc"/>
</dbReference>
<dbReference type="InterPro" id="IPR003367">
    <property type="entry name" value="Thrombospondin_3-like_rpt"/>
</dbReference>
<organism evidence="9 10">
    <name type="scientific">Candidatus Magnetaquiglobus chichijimensis</name>
    <dbReference type="NCBI Taxonomy" id="3141448"/>
    <lineage>
        <taxon>Bacteria</taxon>
        <taxon>Pseudomonadati</taxon>
        <taxon>Pseudomonadota</taxon>
        <taxon>Magnetococcia</taxon>
        <taxon>Magnetococcales</taxon>
        <taxon>Candidatus Magnetaquicoccaceae</taxon>
        <taxon>Candidatus Magnetaquiglobus</taxon>
    </lineage>
</organism>
<proteinExistence type="predicted"/>
<dbReference type="PROSITE" id="PS51123">
    <property type="entry name" value="OMPA_2"/>
    <property type="match status" value="1"/>
</dbReference>
<evidence type="ECO:0000259" key="8">
    <source>
        <dbReference type="PROSITE" id="PS51123"/>
    </source>
</evidence>
<dbReference type="PANTHER" id="PTHR30329:SF21">
    <property type="entry name" value="LIPOPROTEIN YIAD-RELATED"/>
    <property type="match status" value="1"/>
</dbReference>
<keyword evidence="10" id="KW-1185">Reference proteome</keyword>
<feature type="chain" id="PRO_5047127811" evidence="7">
    <location>
        <begin position="32"/>
        <end position="263"/>
    </location>
</feature>
<evidence type="ECO:0000256" key="4">
    <source>
        <dbReference type="ARBA" id="ARBA00023237"/>
    </source>
</evidence>
<dbReference type="SUPFAM" id="SSF103647">
    <property type="entry name" value="TSP type-3 repeat"/>
    <property type="match status" value="1"/>
</dbReference>
<keyword evidence="9" id="KW-0449">Lipoprotein</keyword>
<keyword evidence="2 7" id="KW-0732">Signal</keyword>
<sequence length="263" mass="28351">MRPSRFVTRLVGVSRWVAIPLLLGGCSGALAPDPELGANPTLLTTMTQGTPCYFRGVVHHCDDLNDADGDGVKDGKDRCPATPKGVPVDAEGCSLDSDGDGVTDDLDRCPQTPKRVEVDEKGCPLDRDGDGVPDDRDQCPDTPSGAKVNETGCWVLENLRFATNRHAIAAADHPLLDGVARVMKENPTLRVEIQGHTDRIGSAQSNERLSRRRAEAVRDHLAGRGIEVGRLQVIGLGFEQPIASNDTEEGRAKNRRVVLRPLP</sequence>
<keyword evidence="4" id="KW-0998">Cell outer membrane</keyword>
<dbReference type="PROSITE" id="PS51257">
    <property type="entry name" value="PROKAR_LIPOPROTEIN"/>
    <property type="match status" value="1"/>
</dbReference>
<evidence type="ECO:0000313" key="9">
    <source>
        <dbReference type="EMBL" id="GAB0057203.1"/>
    </source>
</evidence>
<evidence type="ECO:0000256" key="7">
    <source>
        <dbReference type="SAM" id="SignalP"/>
    </source>
</evidence>
<dbReference type="Proteomes" id="UP001628193">
    <property type="component" value="Unassembled WGS sequence"/>
</dbReference>
<evidence type="ECO:0000256" key="2">
    <source>
        <dbReference type="ARBA" id="ARBA00022729"/>
    </source>
</evidence>
<dbReference type="InterPro" id="IPR006664">
    <property type="entry name" value="OMP_bac"/>
</dbReference>
<keyword evidence="3 5" id="KW-0472">Membrane</keyword>
<feature type="signal peptide" evidence="7">
    <location>
        <begin position="1"/>
        <end position="31"/>
    </location>
</feature>
<dbReference type="RefSeq" id="WP_420904904.1">
    <property type="nucleotide sequence ID" value="NZ_BAAFGK010000004.1"/>
</dbReference>
<dbReference type="EMBL" id="BAAFGK010000004">
    <property type="protein sequence ID" value="GAB0057203.1"/>
    <property type="molecule type" value="Genomic_DNA"/>
</dbReference>
<dbReference type="PANTHER" id="PTHR30329">
    <property type="entry name" value="STATOR ELEMENT OF FLAGELLAR MOTOR COMPLEX"/>
    <property type="match status" value="1"/>
</dbReference>
<dbReference type="CDD" id="cd07185">
    <property type="entry name" value="OmpA_C-like"/>
    <property type="match status" value="1"/>
</dbReference>
<evidence type="ECO:0000313" key="10">
    <source>
        <dbReference type="Proteomes" id="UP001628193"/>
    </source>
</evidence>
<dbReference type="Gene3D" id="4.10.1080.10">
    <property type="entry name" value="TSP type-3 repeat"/>
    <property type="match status" value="1"/>
</dbReference>
<feature type="region of interest" description="Disordered" evidence="6">
    <location>
        <begin position="71"/>
        <end position="144"/>
    </location>
</feature>
<feature type="domain" description="OmpA-like" evidence="8">
    <location>
        <begin position="148"/>
        <end position="263"/>
    </location>
</feature>
<dbReference type="Pfam" id="PF00691">
    <property type="entry name" value="OmpA"/>
    <property type="match status" value="1"/>
</dbReference>
<reference evidence="9 10" key="2">
    <citation type="submission" date="2024-09" db="EMBL/GenBank/DDBJ databases">
        <title>Draft genome sequence of Candidatus Magnetaquicoccaceae bacterium FCR-1.</title>
        <authorList>
            <person name="Shimoshige H."/>
            <person name="Shimamura S."/>
            <person name="Taoka A."/>
            <person name="Kobayashi H."/>
            <person name="Maekawa T."/>
        </authorList>
    </citation>
    <scope>NUCLEOTIDE SEQUENCE [LARGE SCALE GENOMIC DNA]</scope>
    <source>
        <strain evidence="9 10">FCR-1</strain>
    </source>
</reference>
<dbReference type="InterPro" id="IPR036737">
    <property type="entry name" value="OmpA-like_sf"/>
</dbReference>
<protein>
    <submittedName>
        <fullName evidence="9">Peptidoglycan-associated lipoprotein</fullName>
    </submittedName>
</protein>
<dbReference type="SUPFAM" id="SSF103088">
    <property type="entry name" value="OmpA-like"/>
    <property type="match status" value="1"/>
</dbReference>